<evidence type="ECO:0000256" key="3">
    <source>
        <dbReference type="ARBA" id="ARBA00023125"/>
    </source>
</evidence>
<dbReference type="AlphaFoldDB" id="A0A8D7AIJ4"/>
<dbReference type="Gene3D" id="1.10.10.60">
    <property type="entry name" value="Homeodomain-like"/>
    <property type="match status" value="1"/>
</dbReference>
<feature type="domain" description="Homeobox" evidence="12">
    <location>
        <begin position="86"/>
        <end position="146"/>
    </location>
</feature>
<evidence type="ECO:0000256" key="6">
    <source>
        <dbReference type="ARBA" id="ARBA00023242"/>
    </source>
</evidence>
<dbReference type="PANTHER" id="PTHR24326">
    <property type="entry name" value="HOMEOBOX-LEUCINE ZIPPER PROTEIN"/>
    <property type="match status" value="1"/>
</dbReference>
<evidence type="ECO:0000256" key="11">
    <source>
        <dbReference type="SAM" id="Coils"/>
    </source>
</evidence>
<comment type="similarity">
    <text evidence="7 10">Belongs to the HD-ZIP homeobox family. Class I subfamily.</text>
</comment>
<keyword evidence="11" id="KW-0175">Coiled coil</keyword>
<dbReference type="GO" id="GO:0000981">
    <property type="term" value="F:DNA-binding transcription factor activity, RNA polymerase II-specific"/>
    <property type="evidence" value="ECO:0007669"/>
    <property type="project" value="UniProtKB-UniRule"/>
</dbReference>
<evidence type="ECO:0000256" key="10">
    <source>
        <dbReference type="RuleBase" id="RU369038"/>
    </source>
</evidence>
<dbReference type="InterPro" id="IPR017970">
    <property type="entry name" value="Homeobox_CS"/>
</dbReference>
<organism evidence="13">
    <name type="scientific">Musa acuminata subsp. malaccensis</name>
    <name type="common">Wild banana</name>
    <name type="synonym">Musa malaccensis</name>
    <dbReference type="NCBI Taxonomy" id="214687"/>
    <lineage>
        <taxon>Eukaryota</taxon>
        <taxon>Viridiplantae</taxon>
        <taxon>Streptophyta</taxon>
        <taxon>Embryophyta</taxon>
        <taxon>Tracheophyta</taxon>
        <taxon>Spermatophyta</taxon>
        <taxon>Magnoliopsida</taxon>
        <taxon>Liliopsida</taxon>
        <taxon>Zingiberales</taxon>
        <taxon>Musaceae</taxon>
        <taxon>Musa</taxon>
    </lineage>
</organism>
<feature type="DNA-binding region" description="Homeobox" evidence="8">
    <location>
        <begin position="88"/>
        <end position="147"/>
    </location>
</feature>
<keyword evidence="4 8" id="KW-0371">Homeobox</keyword>
<comment type="function">
    <text evidence="10">Transcription factor.</text>
</comment>
<keyword evidence="2 10" id="KW-0805">Transcription regulation</keyword>
<protein>
    <recommendedName>
        <fullName evidence="10">Homeobox-leucine zipper protein</fullName>
    </recommendedName>
    <alternativeName>
        <fullName evidence="10">HD-ZIP protein</fullName>
    </alternativeName>
    <alternativeName>
        <fullName evidence="10">Homeodomain transcription factor</fullName>
    </alternativeName>
</protein>
<evidence type="ECO:0000259" key="12">
    <source>
        <dbReference type="PROSITE" id="PS50071"/>
    </source>
</evidence>
<name>A0A8D7AIJ4_MUSAM</name>
<proteinExistence type="inferred from homology"/>
<evidence type="ECO:0000256" key="9">
    <source>
        <dbReference type="RuleBase" id="RU000682"/>
    </source>
</evidence>
<keyword evidence="5 10" id="KW-0804">Transcription</keyword>
<comment type="subcellular location">
    <subcellularLocation>
        <location evidence="1 8 9">Nucleus</location>
    </subcellularLocation>
</comment>
<evidence type="ECO:0000256" key="7">
    <source>
        <dbReference type="ARBA" id="ARBA00025748"/>
    </source>
</evidence>
<dbReference type="GO" id="GO:0000976">
    <property type="term" value="F:transcription cis-regulatory region binding"/>
    <property type="evidence" value="ECO:0007669"/>
    <property type="project" value="UniProtKB-ARBA"/>
</dbReference>
<dbReference type="PRINTS" id="PR00031">
    <property type="entry name" value="HTHREPRESSR"/>
</dbReference>
<feature type="coiled-coil region" evidence="11">
    <location>
        <begin position="138"/>
        <end position="172"/>
    </location>
</feature>
<dbReference type="GO" id="GO:0045893">
    <property type="term" value="P:positive regulation of DNA-templated transcription"/>
    <property type="evidence" value="ECO:0007669"/>
    <property type="project" value="UniProtKB-ARBA"/>
</dbReference>
<dbReference type="InterPro" id="IPR001356">
    <property type="entry name" value="HD"/>
</dbReference>
<dbReference type="InterPro" id="IPR003106">
    <property type="entry name" value="Leu_zip_homeo"/>
</dbReference>
<dbReference type="InterPro" id="IPR000047">
    <property type="entry name" value="HTH_motif"/>
</dbReference>
<reference evidence="13" key="1">
    <citation type="submission" date="2021-03" db="EMBL/GenBank/DDBJ databases">
        <authorList>
            <consortium name="Genoscope - CEA"/>
            <person name="William W."/>
        </authorList>
    </citation>
    <scope>NUCLEOTIDE SEQUENCE</scope>
    <source>
        <strain evidence="13">Doubled-haploid Pahang</strain>
    </source>
</reference>
<gene>
    <name evidence="13" type="ORF">GSMUA_184560.1</name>
</gene>
<dbReference type="SUPFAM" id="SSF46689">
    <property type="entry name" value="Homeodomain-like"/>
    <property type="match status" value="1"/>
</dbReference>
<dbReference type="CDD" id="cd00086">
    <property type="entry name" value="homeodomain"/>
    <property type="match status" value="1"/>
</dbReference>
<dbReference type="EMBL" id="HG996471">
    <property type="protein sequence ID" value="CAG1848661.1"/>
    <property type="molecule type" value="Genomic_DNA"/>
</dbReference>
<dbReference type="PROSITE" id="PS50071">
    <property type="entry name" value="HOMEOBOX_2"/>
    <property type="match status" value="1"/>
</dbReference>
<evidence type="ECO:0000256" key="1">
    <source>
        <dbReference type="ARBA" id="ARBA00004123"/>
    </source>
</evidence>
<evidence type="ECO:0000256" key="2">
    <source>
        <dbReference type="ARBA" id="ARBA00023015"/>
    </source>
</evidence>
<keyword evidence="6 8" id="KW-0539">Nucleus</keyword>
<evidence type="ECO:0000313" key="13">
    <source>
        <dbReference type="EMBL" id="CAG1848661.1"/>
    </source>
</evidence>
<dbReference type="Pfam" id="PF00046">
    <property type="entry name" value="Homeodomain"/>
    <property type="match status" value="1"/>
</dbReference>
<accession>A0A8D7AIJ4</accession>
<dbReference type="FunFam" id="1.10.10.60:FF:000144">
    <property type="entry name" value="homeobox-leucine zipper protein ATHB-6-like"/>
    <property type="match status" value="1"/>
</dbReference>
<dbReference type="InterPro" id="IPR045224">
    <property type="entry name" value="HDZip_class_I_plant"/>
</dbReference>
<evidence type="ECO:0000256" key="5">
    <source>
        <dbReference type="ARBA" id="ARBA00023163"/>
    </source>
</evidence>
<dbReference type="GO" id="GO:0005634">
    <property type="term" value="C:nucleus"/>
    <property type="evidence" value="ECO:0007669"/>
    <property type="project" value="UniProtKB-SubCell"/>
</dbReference>
<evidence type="ECO:0000256" key="8">
    <source>
        <dbReference type="PROSITE-ProRule" id="PRU00108"/>
    </source>
</evidence>
<keyword evidence="3 8" id="KW-0238">DNA-binding</keyword>
<dbReference type="PANTHER" id="PTHR24326:SF176">
    <property type="entry name" value="HOMEOBOX-LEUCINE ZIPPER PROTEIN ATHB-13"/>
    <property type="match status" value="1"/>
</dbReference>
<dbReference type="InterPro" id="IPR009057">
    <property type="entry name" value="Homeodomain-like_sf"/>
</dbReference>
<sequence>MSHNGMPPFFSASLLSRIPYEESHHAPHNSTNPLMLPTYPQDLRDLALRLSSNECMDAGRRSTSFSGMETCEELNLEDDISDDGLQPPGEKKKRLNLEQVRTLEKSFVMGKKLEPERKMELARSLGLQPRQIAIWFQNRRARWKIKQLEKDYDELKRQFEMMKAQNDALHAHNKELLSQILSLKGKDVSESINLNKETEGSCSMRSENSPDISLEISREPMNHNPSDLHQQSRTFFPSASQLLHSSSKSETPKVESSVQRDNLCNMFYSTDDQSAFWAWSEQHNFHQ</sequence>
<dbReference type="PROSITE" id="PS00027">
    <property type="entry name" value="HOMEOBOX_1"/>
    <property type="match status" value="1"/>
</dbReference>
<dbReference type="Pfam" id="PF02183">
    <property type="entry name" value="HALZ"/>
    <property type="match status" value="1"/>
</dbReference>
<evidence type="ECO:0000256" key="4">
    <source>
        <dbReference type="ARBA" id="ARBA00023155"/>
    </source>
</evidence>
<dbReference type="SMART" id="SM00389">
    <property type="entry name" value="HOX"/>
    <property type="match status" value="1"/>
</dbReference>